<evidence type="ECO:0000313" key="1">
    <source>
        <dbReference type="EMBL" id="QUF04692.1"/>
    </source>
</evidence>
<reference evidence="1" key="1">
    <citation type="submission" date="2021-04" db="EMBL/GenBank/DDBJ databases">
        <title>Genomic sequence of Actinosynnema pretiosum subsp. pretiosum ATCC 31280 (C-14919).</title>
        <authorList>
            <person name="Bai L."/>
            <person name="Wang X."/>
            <person name="Xiao Y."/>
        </authorList>
    </citation>
    <scope>NUCLEOTIDE SEQUENCE</scope>
    <source>
        <strain evidence="1">ATCC 31280</strain>
    </source>
</reference>
<sequence>MTMEPFWWAELRQTIGPLNTGDQDEPLMIRLAYLGRALADDVDALTEQQRTDLFALLERVVVHGARNESTSVATGFFEALLNAWDRGFDLRRVWHHVGPESRAFCLAWNAYNGIASPDWM</sequence>
<proteinExistence type="predicted"/>
<protein>
    <submittedName>
        <fullName evidence="1">Uncharacterized protein</fullName>
    </submittedName>
</protein>
<gene>
    <name evidence="1" type="ORF">KCV87_00670</name>
</gene>
<dbReference type="EMBL" id="CP073249">
    <property type="protein sequence ID" value="QUF04692.1"/>
    <property type="molecule type" value="Genomic_DNA"/>
</dbReference>
<evidence type="ECO:0000313" key="2">
    <source>
        <dbReference type="Proteomes" id="UP000677152"/>
    </source>
</evidence>
<accession>A0AA45L7I7</accession>
<organism evidence="1 2">
    <name type="scientific">Actinosynnema pretiosum subsp. pretiosum</name>
    <dbReference type="NCBI Taxonomy" id="103721"/>
    <lineage>
        <taxon>Bacteria</taxon>
        <taxon>Bacillati</taxon>
        <taxon>Actinomycetota</taxon>
        <taxon>Actinomycetes</taxon>
        <taxon>Pseudonocardiales</taxon>
        <taxon>Pseudonocardiaceae</taxon>
        <taxon>Actinosynnema</taxon>
    </lineage>
</organism>
<dbReference type="Proteomes" id="UP000677152">
    <property type="component" value="Chromosome"/>
</dbReference>
<name>A0AA45L7I7_9PSEU</name>
<dbReference type="AlphaFoldDB" id="A0AA45L7I7"/>